<sequence length="320" mass="33818">MAKDNSDALRPASGGFQAHGRGAPNDVWKHDKYEGSTLAGRLQGGQELLPGNRSSGMRGFEETGKPQHQRKEPVELLGGGQNASNAGPTRTRASGNRLFQNALGNAPARPERCCSETQSSAPPPVVASRPAMQEPSASNASFGIKGAGNPQMKVLIEGLVQGTTAVDVEFAFKQHVDIIAAALAPSTSTTSVSAELTVENREVAQQMVQKFNGIIADGNPLKVSIIEPPPILSLKDRMKSKPGNAMDVDVAPEQPQADLLPSGTGSKMYSDEILQNDPRASIITVESRQNRQARGNGRTPTGPGGNREVRGSLSDRLATR</sequence>
<dbReference type="EMBL" id="JASBWS010000018">
    <property type="protein sequence ID" value="KAJ9111559.1"/>
    <property type="molecule type" value="Genomic_DNA"/>
</dbReference>
<organism evidence="1 2">
    <name type="scientific">Naganishia adeliensis</name>
    <dbReference type="NCBI Taxonomy" id="92952"/>
    <lineage>
        <taxon>Eukaryota</taxon>
        <taxon>Fungi</taxon>
        <taxon>Dikarya</taxon>
        <taxon>Basidiomycota</taxon>
        <taxon>Agaricomycotina</taxon>
        <taxon>Tremellomycetes</taxon>
        <taxon>Filobasidiales</taxon>
        <taxon>Filobasidiaceae</taxon>
        <taxon>Naganishia</taxon>
    </lineage>
</organism>
<accession>A0ACC2WK17</accession>
<keyword evidence="2" id="KW-1185">Reference proteome</keyword>
<protein>
    <submittedName>
        <fullName evidence="1">Uncharacterized protein</fullName>
    </submittedName>
</protein>
<proteinExistence type="predicted"/>
<evidence type="ECO:0000313" key="1">
    <source>
        <dbReference type="EMBL" id="KAJ9111559.1"/>
    </source>
</evidence>
<evidence type="ECO:0000313" key="2">
    <source>
        <dbReference type="Proteomes" id="UP001230649"/>
    </source>
</evidence>
<dbReference type="Proteomes" id="UP001230649">
    <property type="component" value="Unassembled WGS sequence"/>
</dbReference>
<gene>
    <name evidence="1" type="ORF">QFC20_002532</name>
</gene>
<comment type="caution">
    <text evidence="1">The sequence shown here is derived from an EMBL/GenBank/DDBJ whole genome shotgun (WGS) entry which is preliminary data.</text>
</comment>
<name>A0ACC2WK17_9TREE</name>
<reference evidence="1" key="1">
    <citation type="submission" date="2023-04" db="EMBL/GenBank/DDBJ databases">
        <title>Draft Genome sequencing of Naganishia species isolated from polar environments using Oxford Nanopore Technology.</title>
        <authorList>
            <person name="Leo P."/>
            <person name="Venkateswaran K."/>
        </authorList>
    </citation>
    <scope>NUCLEOTIDE SEQUENCE</scope>
    <source>
        <strain evidence="1">MNA-CCFEE 5262</strain>
    </source>
</reference>